<dbReference type="CDD" id="cd01887">
    <property type="entry name" value="IF2_eIF5B"/>
    <property type="match status" value="1"/>
</dbReference>
<dbReference type="Pfam" id="PF22042">
    <property type="entry name" value="EF-G_D2"/>
    <property type="match status" value="1"/>
</dbReference>
<evidence type="ECO:0000313" key="14">
    <source>
        <dbReference type="Proteomes" id="UP000750711"/>
    </source>
</evidence>
<dbReference type="InterPro" id="IPR027417">
    <property type="entry name" value="P-loop_NTPase"/>
</dbReference>
<evidence type="ECO:0000256" key="10">
    <source>
        <dbReference type="ARBA" id="ARBA00044200"/>
    </source>
</evidence>
<dbReference type="PROSITE" id="PS51722">
    <property type="entry name" value="G_TR_2"/>
    <property type="match status" value="1"/>
</dbReference>
<evidence type="ECO:0000256" key="1">
    <source>
        <dbReference type="ARBA" id="ARBA00004173"/>
    </source>
</evidence>
<organism evidence="13 14">
    <name type="scientific">Trichoglossum hirsutum</name>
    <dbReference type="NCBI Taxonomy" id="265104"/>
    <lineage>
        <taxon>Eukaryota</taxon>
        <taxon>Fungi</taxon>
        <taxon>Dikarya</taxon>
        <taxon>Ascomycota</taxon>
        <taxon>Pezizomycotina</taxon>
        <taxon>Geoglossomycetes</taxon>
        <taxon>Geoglossales</taxon>
        <taxon>Geoglossaceae</taxon>
        <taxon>Trichoglossum</taxon>
    </lineage>
</organism>
<keyword evidence="3" id="KW-0396">Initiation factor</keyword>
<name>A0A9P8RR53_9PEZI</name>
<dbReference type="InterPro" id="IPR044145">
    <property type="entry name" value="IF2_II"/>
</dbReference>
<keyword evidence="8" id="KW-0342">GTP-binding</keyword>
<keyword evidence="4" id="KW-0547">Nucleotide-binding</keyword>
<sequence>MQLGNSPGEAVNLGWNHRPAPVVLTAEEERQRQALRESVGAAALVQTTHVQLGNGQLEGGKGLGKRGFTLRKIGSIKRSPTTKQSVSLERPRSHERALHPSHRRASNTSDKPVQIPSDRRPHDEPTRGFGGRGGKVDLAGLSHTNRGYSAGLGLKNRNVSQGSSSGRSMPFGMTRADDSAGGEAANAERTASWRPNFRPQCSRQADQEERHQFLERRKVQQGTEDQVMWKPSAVEGNAIAVPATDGGEVKKDDAALERQRRRELKFALENDPASATTMGATRARERARGRRRIDAIADYDNEANEEELRAVKRRERKREKLAKKRIAKYIQAPAIPILLPEFISIANLARVLKVRIEDFIQKMEELGFQETRYDHVLNSETAGLIAMEYNYEPIADHSHTEDLRARPLAEDKSLLAARPPVVTIMGHVDHGKTTILDWLRKSSVVASEYGGITQHIGAFSVSMPSGKLITFLDTPGHAAFLSMRQRGANVTDVVVLVVAADDSVKPQTIEAIRHAKSANVPMIVAINKIDKEEANIEKVKLDLARHGVEVEDFGGDTQVVCVSGRTGQGMEDLEESIITLSEILDIRAETAGSVEGWVIEAATKKEGRVATVLVRRGTLRGGDVIVAGSTWARVRRLRNEAGVEVLEAGPGTPVEVDGWKEQPIAGDEVLQAPDEGKAKSVVEFRLERAERFKLAEDMEAINESRRVEQERRVDSANETGEGKARIERQEGGAKFKEVFFIVKGDVSGSVEAVLNSVLTLGNDEVRPHVLRSGVGPVGEFDVEHAAAAKGHVISFNTTVDPHISRQAESLGVTIIDHQIIYRLIEDVKAKLSEQLSPSVKQRVNGEAEVSQIFDINIKRRVTKPIAGCKVRNGLISRNAKVRVFRDKEIIYSGTLASLKNAKKDVNEMHKGGECGMCFEDWNDFRVGDQVQCYEEIIERRFL</sequence>
<dbReference type="InterPro" id="IPR023115">
    <property type="entry name" value="TIF_IF2_dom3"/>
</dbReference>
<dbReference type="FunFam" id="2.40.30.10:FF:000008">
    <property type="entry name" value="Translation initiation factor IF-2"/>
    <property type="match status" value="1"/>
</dbReference>
<dbReference type="Pfam" id="PF04760">
    <property type="entry name" value="IF2_N"/>
    <property type="match status" value="1"/>
</dbReference>
<feature type="compositionally biased region" description="Basic and acidic residues" evidence="11">
    <location>
        <begin position="117"/>
        <end position="126"/>
    </location>
</feature>
<gene>
    <name evidence="13" type="ORF">GP486_003442</name>
</gene>
<evidence type="ECO:0000256" key="7">
    <source>
        <dbReference type="ARBA" id="ARBA00023128"/>
    </source>
</evidence>
<feature type="compositionally biased region" description="Polar residues" evidence="11">
    <location>
        <begin position="157"/>
        <end position="167"/>
    </location>
</feature>
<dbReference type="PANTHER" id="PTHR43381:SF20">
    <property type="entry name" value="TRANSLATION INITIATION FACTOR IF-2, MITOCHONDRIAL"/>
    <property type="match status" value="1"/>
</dbReference>
<comment type="similarity">
    <text evidence="2">Belongs to the TRAFAC class translation factor GTPase superfamily. Classic translation factor GTPase family. IF-2 subfamily.</text>
</comment>
<proteinExistence type="inferred from homology"/>
<dbReference type="GO" id="GO:0005525">
    <property type="term" value="F:GTP binding"/>
    <property type="evidence" value="ECO:0007669"/>
    <property type="project" value="UniProtKB-KW"/>
</dbReference>
<dbReference type="InterPro" id="IPR000178">
    <property type="entry name" value="TF_IF2_bacterial-like"/>
</dbReference>
<evidence type="ECO:0000256" key="2">
    <source>
        <dbReference type="ARBA" id="ARBA00007733"/>
    </source>
</evidence>
<evidence type="ECO:0000256" key="3">
    <source>
        <dbReference type="ARBA" id="ARBA00022540"/>
    </source>
</evidence>
<dbReference type="SUPFAM" id="SSF52540">
    <property type="entry name" value="P-loop containing nucleoside triphosphate hydrolases"/>
    <property type="match status" value="1"/>
</dbReference>
<dbReference type="InterPro" id="IPR015760">
    <property type="entry name" value="TIF_IF2"/>
</dbReference>
<dbReference type="NCBIfam" id="TIGR00231">
    <property type="entry name" value="small_GTP"/>
    <property type="match status" value="1"/>
</dbReference>
<dbReference type="PROSITE" id="PS01176">
    <property type="entry name" value="IF2"/>
    <property type="match status" value="1"/>
</dbReference>
<evidence type="ECO:0000256" key="9">
    <source>
        <dbReference type="ARBA" id="ARBA00025162"/>
    </source>
</evidence>
<protein>
    <recommendedName>
        <fullName evidence="10">Translation initiation factor IF-2, mitochondrial</fullName>
    </recommendedName>
</protein>
<dbReference type="FunFam" id="3.40.50.10050:FF:000001">
    <property type="entry name" value="Translation initiation factor IF-2"/>
    <property type="match status" value="1"/>
</dbReference>
<dbReference type="AlphaFoldDB" id="A0A9P8RR53"/>
<comment type="caution">
    <text evidence="13">The sequence shown here is derived from an EMBL/GenBank/DDBJ whole genome shotgun (WGS) entry which is preliminary data.</text>
</comment>
<dbReference type="FunFam" id="2.40.30.10:FF:000007">
    <property type="entry name" value="Translation initiation factor IF-2"/>
    <property type="match status" value="1"/>
</dbReference>
<dbReference type="GO" id="GO:0005739">
    <property type="term" value="C:mitochondrion"/>
    <property type="evidence" value="ECO:0007669"/>
    <property type="project" value="UniProtKB-SubCell"/>
</dbReference>
<dbReference type="CDD" id="cd03702">
    <property type="entry name" value="IF2_mtIF2_II"/>
    <property type="match status" value="1"/>
</dbReference>
<dbReference type="FunFam" id="3.40.50.300:FF:000019">
    <property type="entry name" value="Translation initiation factor IF-2"/>
    <property type="match status" value="1"/>
</dbReference>
<dbReference type="EMBL" id="JAGHQM010000464">
    <property type="protein sequence ID" value="KAH0560040.1"/>
    <property type="molecule type" value="Genomic_DNA"/>
</dbReference>
<dbReference type="CDD" id="cd03692">
    <property type="entry name" value="mtIF2_IVc"/>
    <property type="match status" value="1"/>
</dbReference>
<dbReference type="GO" id="GO:0003743">
    <property type="term" value="F:translation initiation factor activity"/>
    <property type="evidence" value="ECO:0007669"/>
    <property type="project" value="UniProtKB-KW"/>
</dbReference>
<evidence type="ECO:0000256" key="6">
    <source>
        <dbReference type="ARBA" id="ARBA00022946"/>
    </source>
</evidence>
<reference evidence="13" key="1">
    <citation type="submission" date="2021-03" db="EMBL/GenBank/DDBJ databases">
        <title>Comparative genomics and phylogenomic investigation of the class Geoglossomycetes provide insights into ecological specialization and systematics.</title>
        <authorList>
            <person name="Melie T."/>
            <person name="Pirro S."/>
            <person name="Miller A.N."/>
            <person name="Quandt A."/>
        </authorList>
    </citation>
    <scope>NUCLEOTIDE SEQUENCE</scope>
    <source>
        <strain evidence="13">CAQ_001_2017</strain>
    </source>
</reference>
<dbReference type="SUPFAM" id="SSF52156">
    <property type="entry name" value="Initiation factor IF2/eIF5b, domain 3"/>
    <property type="match status" value="1"/>
</dbReference>
<feature type="domain" description="Tr-type G" evidence="12">
    <location>
        <begin position="417"/>
        <end position="585"/>
    </location>
</feature>
<dbReference type="Pfam" id="PF00009">
    <property type="entry name" value="GTP_EFTU"/>
    <property type="match status" value="1"/>
</dbReference>
<evidence type="ECO:0000259" key="12">
    <source>
        <dbReference type="PROSITE" id="PS51722"/>
    </source>
</evidence>
<dbReference type="InterPro" id="IPR009000">
    <property type="entry name" value="Transl_B-barrel_sf"/>
</dbReference>
<dbReference type="HAMAP" id="MF_00100_B">
    <property type="entry name" value="IF_2_B"/>
    <property type="match status" value="1"/>
</dbReference>
<accession>A0A9P8RR53</accession>
<dbReference type="Gene3D" id="2.40.30.10">
    <property type="entry name" value="Translation factors"/>
    <property type="match status" value="2"/>
</dbReference>
<keyword evidence="5" id="KW-0648">Protein biosynthesis</keyword>
<dbReference type="Gene3D" id="3.40.50.10050">
    <property type="entry name" value="Translation initiation factor IF- 2, domain 3"/>
    <property type="match status" value="1"/>
</dbReference>
<dbReference type="GO" id="GO:0003924">
    <property type="term" value="F:GTPase activity"/>
    <property type="evidence" value="ECO:0007669"/>
    <property type="project" value="InterPro"/>
</dbReference>
<dbReference type="InterPro" id="IPR036925">
    <property type="entry name" value="TIF_IF2_dom3_sf"/>
</dbReference>
<comment type="subcellular location">
    <subcellularLocation>
        <location evidence="1">Mitochondrion</location>
    </subcellularLocation>
</comment>
<feature type="compositionally biased region" description="Polar residues" evidence="11">
    <location>
        <begin position="78"/>
        <end position="87"/>
    </location>
</feature>
<evidence type="ECO:0000256" key="4">
    <source>
        <dbReference type="ARBA" id="ARBA00022741"/>
    </source>
</evidence>
<evidence type="ECO:0000256" key="11">
    <source>
        <dbReference type="SAM" id="MobiDB-lite"/>
    </source>
</evidence>
<keyword evidence="14" id="KW-1185">Reference proteome</keyword>
<keyword evidence="7" id="KW-0496">Mitochondrion</keyword>
<dbReference type="InterPro" id="IPR053905">
    <property type="entry name" value="EF-G-like_DII"/>
</dbReference>
<dbReference type="NCBIfam" id="TIGR00487">
    <property type="entry name" value="IF-2"/>
    <property type="match status" value="1"/>
</dbReference>
<dbReference type="InterPro" id="IPR005225">
    <property type="entry name" value="Small_GTP-bd"/>
</dbReference>
<feature type="compositionally biased region" description="Basic and acidic residues" evidence="11">
    <location>
        <begin position="89"/>
        <end position="98"/>
    </location>
</feature>
<keyword evidence="6" id="KW-0809">Transit peptide</keyword>
<dbReference type="Gene3D" id="3.40.50.300">
    <property type="entry name" value="P-loop containing nucleotide triphosphate hydrolases"/>
    <property type="match status" value="1"/>
</dbReference>
<feature type="region of interest" description="Disordered" evidence="11">
    <location>
        <begin position="73"/>
        <end position="211"/>
    </location>
</feature>
<dbReference type="SUPFAM" id="SSF50447">
    <property type="entry name" value="Translation proteins"/>
    <property type="match status" value="2"/>
</dbReference>
<comment type="function">
    <text evidence="9">One of the essential components for the initiation of protein synthesis. Protects formylmethionyl-tRNA from spontaneous hydrolysis and promotes its binding to the 30S ribosomal subunits. Also involved in the hydrolysis of GTP during the formation of the 70S ribosomal complex.</text>
</comment>
<dbReference type="PANTHER" id="PTHR43381">
    <property type="entry name" value="TRANSLATION INITIATION FACTOR IF-2-RELATED"/>
    <property type="match status" value="1"/>
</dbReference>
<evidence type="ECO:0000256" key="8">
    <source>
        <dbReference type="ARBA" id="ARBA00023134"/>
    </source>
</evidence>
<feature type="region of interest" description="Disordered" evidence="11">
    <location>
        <begin position="706"/>
        <end position="727"/>
    </location>
</feature>
<evidence type="ECO:0000256" key="5">
    <source>
        <dbReference type="ARBA" id="ARBA00022917"/>
    </source>
</evidence>
<dbReference type="InterPro" id="IPR006847">
    <property type="entry name" value="IF2_N"/>
</dbReference>
<dbReference type="InterPro" id="IPR000795">
    <property type="entry name" value="T_Tr_GTP-bd_dom"/>
</dbReference>
<evidence type="ECO:0000313" key="13">
    <source>
        <dbReference type="EMBL" id="KAH0560040.1"/>
    </source>
</evidence>
<dbReference type="Proteomes" id="UP000750711">
    <property type="component" value="Unassembled WGS sequence"/>
</dbReference>
<dbReference type="Pfam" id="PF11987">
    <property type="entry name" value="IF-2"/>
    <property type="match status" value="1"/>
</dbReference>